<sequence>MNLQERLAADQVVFTAWSGVPDALTVEIMALQGFDAVTLDMQHGGHHEDSVLRSVVPVRHAGKHAIVRIPVGRFDMASRALDFGAEAVIAPMVNSVADARLFAESMKYPPVGGRSWGPTFGFARMGGTSQMDWLRSMNTATVSFAMIETRSALEDLDGILATPGIDAIFLGPSDFSIAWTNGAAINPTLEDMMEAVSDIAARARKAGKYAGIFVMDAAYTGRYVEMGYRFLALGNEQRCMALGAEALITGARESIAGRKVDGVDADPYASASRSGS</sequence>
<protein>
    <submittedName>
        <fullName evidence="5">HpcH/HpaI aldolase/citrate lyase family protein</fullName>
    </submittedName>
</protein>
<keyword evidence="3 5" id="KW-0456">Lyase</keyword>
<comment type="caution">
    <text evidence="5">The sequence shown here is derived from an EMBL/GenBank/DDBJ whole genome shotgun (WGS) entry which is preliminary data.</text>
</comment>
<dbReference type="InterPro" id="IPR040442">
    <property type="entry name" value="Pyrv_kinase-like_dom_sf"/>
</dbReference>
<dbReference type="InterPro" id="IPR015813">
    <property type="entry name" value="Pyrv/PenolPyrv_kinase-like_dom"/>
</dbReference>
<dbReference type="Gene3D" id="3.20.20.60">
    <property type="entry name" value="Phosphoenolpyruvate-binding domains"/>
    <property type="match status" value="1"/>
</dbReference>
<evidence type="ECO:0000256" key="3">
    <source>
        <dbReference type="ARBA" id="ARBA00023239"/>
    </source>
</evidence>
<dbReference type="GO" id="GO:0005737">
    <property type="term" value="C:cytoplasm"/>
    <property type="evidence" value="ECO:0007669"/>
    <property type="project" value="TreeGrafter"/>
</dbReference>
<name>A0A942DVI9_9HYPH</name>
<evidence type="ECO:0000256" key="1">
    <source>
        <dbReference type="ARBA" id="ARBA00005568"/>
    </source>
</evidence>
<dbReference type="RefSeq" id="WP_188252989.1">
    <property type="nucleotide sequence ID" value="NZ_JABVCF010000001.1"/>
</dbReference>
<evidence type="ECO:0000313" key="5">
    <source>
        <dbReference type="EMBL" id="MBS3647458.1"/>
    </source>
</evidence>
<dbReference type="GO" id="GO:0016832">
    <property type="term" value="F:aldehyde-lyase activity"/>
    <property type="evidence" value="ECO:0007669"/>
    <property type="project" value="TreeGrafter"/>
</dbReference>
<organism evidence="5 6">
    <name type="scientific">Pseudaminobacter soli</name>
    <name type="common">ex Zhang et al. 2022</name>
    <dbReference type="NCBI Taxonomy" id="2831468"/>
    <lineage>
        <taxon>Bacteria</taxon>
        <taxon>Pseudomonadati</taxon>
        <taxon>Pseudomonadota</taxon>
        <taxon>Alphaproteobacteria</taxon>
        <taxon>Hyphomicrobiales</taxon>
        <taxon>Phyllobacteriaceae</taxon>
        <taxon>Pseudaminobacter</taxon>
    </lineage>
</organism>
<comment type="similarity">
    <text evidence="1">Belongs to the HpcH/HpaI aldolase family.</text>
</comment>
<evidence type="ECO:0000259" key="4">
    <source>
        <dbReference type="Pfam" id="PF03328"/>
    </source>
</evidence>
<dbReference type="PANTHER" id="PTHR30502">
    <property type="entry name" value="2-KETO-3-DEOXY-L-RHAMNONATE ALDOLASE"/>
    <property type="match status" value="1"/>
</dbReference>
<dbReference type="GO" id="GO:0046872">
    <property type="term" value="F:metal ion binding"/>
    <property type="evidence" value="ECO:0007669"/>
    <property type="project" value="UniProtKB-KW"/>
</dbReference>
<accession>A0A942DVI9</accession>
<dbReference type="InterPro" id="IPR050251">
    <property type="entry name" value="HpcH-HpaI_aldolase"/>
</dbReference>
<dbReference type="EMBL" id="JAGWCR010000001">
    <property type="protein sequence ID" value="MBS3647458.1"/>
    <property type="molecule type" value="Genomic_DNA"/>
</dbReference>
<reference evidence="5" key="1">
    <citation type="submission" date="2021-04" db="EMBL/GenBank/DDBJ databases">
        <title>Pseudaminobacter soli sp. nov., isolated from paddy soil contaminated by heavy metals.</title>
        <authorList>
            <person name="Zhang K."/>
        </authorList>
    </citation>
    <scope>NUCLEOTIDE SEQUENCE</scope>
    <source>
        <strain evidence="5">19-2017</strain>
    </source>
</reference>
<evidence type="ECO:0000313" key="6">
    <source>
        <dbReference type="Proteomes" id="UP000680348"/>
    </source>
</evidence>
<gene>
    <name evidence="5" type="ORF">KEU06_02315</name>
</gene>
<dbReference type="Pfam" id="PF03328">
    <property type="entry name" value="HpcH_HpaI"/>
    <property type="match status" value="1"/>
</dbReference>
<dbReference type="InterPro" id="IPR005000">
    <property type="entry name" value="Aldolase/citrate-lyase_domain"/>
</dbReference>
<keyword evidence="6" id="KW-1185">Reference proteome</keyword>
<dbReference type="AlphaFoldDB" id="A0A942DVI9"/>
<feature type="domain" description="HpcH/HpaI aldolase/citrate lyase" evidence="4">
    <location>
        <begin position="17"/>
        <end position="237"/>
    </location>
</feature>
<dbReference type="SUPFAM" id="SSF51621">
    <property type="entry name" value="Phosphoenolpyruvate/pyruvate domain"/>
    <property type="match status" value="1"/>
</dbReference>
<evidence type="ECO:0000256" key="2">
    <source>
        <dbReference type="ARBA" id="ARBA00022723"/>
    </source>
</evidence>
<proteinExistence type="inferred from homology"/>
<dbReference type="PANTHER" id="PTHR30502:SF0">
    <property type="entry name" value="PHOSPHOENOLPYRUVATE CARBOXYLASE FAMILY PROTEIN"/>
    <property type="match status" value="1"/>
</dbReference>
<dbReference type="Proteomes" id="UP000680348">
    <property type="component" value="Unassembled WGS sequence"/>
</dbReference>
<keyword evidence="2" id="KW-0479">Metal-binding</keyword>